<reference evidence="2 3" key="1">
    <citation type="submission" date="2022-05" db="EMBL/GenBank/DDBJ databases">
        <authorList>
            <consortium name="Genoscope - CEA"/>
            <person name="William W."/>
        </authorList>
    </citation>
    <scope>NUCLEOTIDE SEQUENCE [LARGE SCALE GENOMIC DNA]</scope>
</reference>
<name>A0ABN8P8T6_9CNID</name>
<gene>
    <name evidence="2" type="ORF">PLOB_00038940</name>
</gene>
<dbReference type="Pfam" id="PF09056">
    <property type="entry name" value="Phospholip_A2_3"/>
    <property type="match status" value="1"/>
</dbReference>
<accession>A0ABN8P8T6</accession>
<protein>
    <submittedName>
        <fullName evidence="2">Uncharacterized protein</fullName>
    </submittedName>
</protein>
<dbReference type="SUPFAM" id="SSF48619">
    <property type="entry name" value="Phospholipase A2, PLA2"/>
    <property type="match status" value="1"/>
</dbReference>
<feature type="chain" id="PRO_5047283039" evidence="1">
    <location>
        <begin position="18"/>
        <end position="142"/>
    </location>
</feature>
<organism evidence="2 3">
    <name type="scientific">Porites lobata</name>
    <dbReference type="NCBI Taxonomy" id="104759"/>
    <lineage>
        <taxon>Eukaryota</taxon>
        <taxon>Metazoa</taxon>
        <taxon>Cnidaria</taxon>
        <taxon>Anthozoa</taxon>
        <taxon>Hexacorallia</taxon>
        <taxon>Scleractinia</taxon>
        <taxon>Fungiina</taxon>
        <taxon>Poritidae</taxon>
        <taxon>Porites</taxon>
    </lineage>
</organism>
<sequence>MRSGILVVLDMVLLASALKTESPQCHVETNGCSIPKGVPRPFVETFTPACNRHDVCYRCGGPGYHKWTKQECDDAFYRDMKKACKKTNRGFLGLLKRAECKFWAFLYYKAVCWSRTAKKAWNTTYCKEACRPSEGDPNTILS</sequence>
<comment type="caution">
    <text evidence="2">The sequence shown here is derived from an EMBL/GenBank/DDBJ whole genome shotgun (WGS) entry which is preliminary data.</text>
</comment>
<dbReference type="InterPro" id="IPR038875">
    <property type="entry name" value="PLA2_conodipine-like"/>
</dbReference>
<dbReference type="InterPro" id="IPR036444">
    <property type="entry name" value="PLipase_A2_dom_sf"/>
</dbReference>
<dbReference type="PANTHER" id="PTHR37687:SF1">
    <property type="entry name" value="AGAP006772-PA"/>
    <property type="match status" value="1"/>
</dbReference>
<dbReference type="Proteomes" id="UP001159405">
    <property type="component" value="Unassembled WGS sequence"/>
</dbReference>
<keyword evidence="1" id="KW-0732">Signal</keyword>
<dbReference type="InterPro" id="IPR015141">
    <property type="entry name" value="PLipase_A2_prok/fun"/>
</dbReference>
<dbReference type="Gene3D" id="1.20.90.10">
    <property type="entry name" value="Phospholipase A2 domain"/>
    <property type="match status" value="1"/>
</dbReference>
<keyword evidence="3" id="KW-1185">Reference proteome</keyword>
<proteinExistence type="predicted"/>
<evidence type="ECO:0000256" key="1">
    <source>
        <dbReference type="SAM" id="SignalP"/>
    </source>
</evidence>
<evidence type="ECO:0000313" key="3">
    <source>
        <dbReference type="Proteomes" id="UP001159405"/>
    </source>
</evidence>
<feature type="signal peptide" evidence="1">
    <location>
        <begin position="1"/>
        <end position="17"/>
    </location>
</feature>
<evidence type="ECO:0000313" key="2">
    <source>
        <dbReference type="EMBL" id="CAH3137337.1"/>
    </source>
</evidence>
<dbReference type="EMBL" id="CALNXK010000059">
    <property type="protein sequence ID" value="CAH3137337.1"/>
    <property type="molecule type" value="Genomic_DNA"/>
</dbReference>
<dbReference type="PANTHER" id="PTHR37687">
    <property type="entry name" value="AGAP006772-PA"/>
    <property type="match status" value="1"/>
</dbReference>